<dbReference type="EMBL" id="JBHTHQ010000007">
    <property type="protein sequence ID" value="MFD0704307.1"/>
    <property type="molecule type" value="Genomic_DNA"/>
</dbReference>
<keyword evidence="4" id="KW-0235">DNA replication</keyword>
<dbReference type="Proteomes" id="UP001597036">
    <property type="component" value="Unassembled WGS sequence"/>
</dbReference>
<evidence type="ECO:0000259" key="5">
    <source>
        <dbReference type="PROSITE" id="PS50173"/>
    </source>
</evidence>
<protein>
    <recommendedName>
        <fullName evidence="4">DNA polymerase IV</fullName>
        <shortName evidence="4">Pol IV</shortName>
        <ecNumber evidence="4">2.7.7.7</ecNumber>
    </recommendedName>
</protein>
<keyword evidence="4" id="KW-0460">Magnesium</keyword>
<keyword evidence="7" id="KW-1185">Reference proteome</keyword>
<evidence type="ECO:0000256" key="2">
    <source>
        <dbReference type="ARBA" id="ARBA00025589"/>
    </source>
</evidence>
<dbReference type="InterPro" id="IPR043128">
    <property type="entry name" value="Rev_trsase/Diguanyl_cyclase"/>
</dbReference>
<dbReference type="HAMAP" id="MF_01113">
    <property type="entry name" value="DNApol_IV"/>
    <property type="match status" value="1"/>
</dbReference>
<dbReference type="InterPro" id="IPR022880">
    <property type="entry name" value="DNApol_IV"/>
</dbReference>
<dbReference type="PANTHER" id="PTHR11076">
    <property type="entry name" value="DNA REPAIR POLYMERASE UMUC / TRANSFERASE FAMILY MEMBER"/>
    <property type="match status" value="1"/>
</dbReference>
<dbReference type="InterPro" id="IPR017961">
    <property type="entry name" value="DNA_pol_Y-fam_little_finger"/>
</dbReference>
<sequence>MSTSPRTKAVKKDWGHDASGCTILHIDMDAFYASCETRRHPELQGKPVIIGTGTRSVVSAANYEARAFGVNSAMPVATARRLCPHGVYLPVDMEYYRSISQKVFAIFEEVTDCIEHVSVDEGYMDVSSALLQWKSPVAIAQWIRKTVFERLGLTCSVGIATNKLIAKLASTNAKPDGMLLIPQSRQAEFIRMMPVRAIPGVGPALQRTLDNFGISSVASLAQLSEDNISRMTGSAITGHMLYMAAQGLDERPVVVHAPDKSIGHERTFPEDTRNAHEVTNLLRKCCDATASTLRKRGLVARTLTVKLRFANLKYVSKSFTMETPTQSASELFVYAKKLFAELLPRESEDAPLPQFIRLAGIGTSNLSPVSTTIVQASFDEFMDFDKESHKSRRLQNSAKKTEKALDDIRKRFGKDSINFGI</sequence>
<comment type="cofactor">
    <cofactor evidence="4">
        <name>Mg(2+)</name>
        <dbReference type="ChEBI" id="CHEBI:18420"/>
    </cofactor>
    <text evidence="4">Binds 2 magnesium ions per subunit.</text>
</comment>
<gene>
    <name evidence="4 6" type="primary">dinB</name>
    <name evidence="6" type="ORF">ACFQY8_00860</name>
</gene>
<feature type="site" description="Substrate discrimination" evidence="4">
    <location>
        <position position="32"/>
    </location>
</feature>
<comment type="subcellular location">
    <subcellularLocation>
        <location evidence="4">Cytoplasm</location>
    </subcellularLocation>
</comment>
<evidence type="ECO:0000256" key="4">
    <source>
        <dbReference type="HAMAP-Rule" id="MF_01113"/>
    </source>
</evidence>
<comment type="similarity">
    <text evidence="1 4">Belongs to the DNA polymerase type-Y family.</text>
</comment>
<keyword evidence="4" id="KW-0515">Mutator protein</keyword>
<accession>A0ABW2Y237</accession>
<dbReference type="Pfam" id="PF00817">
    <property type="entry name" value="IMS"/>
    <property type="match status" value="1"/>
</dbReference>
<evidence type="ECO:0000256" key="3">
    <source>
        <dbReference type="ARBA" id="ARBA00049244"/>
    </source>
</evidence>
<dbReference type="Pfam" id="PF11799">
    <property type="entry name" value="IMS_C"/>
    <property type="match status" value="1"/>
</dbReference>
<reference evidence="7" key="1">
    <citation type="journal article" date="2019" name="Int. J. Syst. Evol. Microbiol.">
        <title>The Global Catalogue of Microorganisms (GCM) 10K type strain sequencing project: providing services to taxonomists for standard genome sequencing and annotation.</title>
        <authorList>
            <consortium name="The Broad Institute Genomics Platform"/>
            <consortium name="The Broad Institute Genome Sequencing Center for Infectious Disease"/>
            <person name="Wu L."/>
            <person name="Ma J."/>
        </authorList>
    </citation>
    <scope>NUCLEOTIDE SEQUENCE [LARGE SCALE GENOMIC DNA]</scope>
    <source>
        <strain evidence="7">CCM 8604</strain>
    </source>
</reference>
<organism evidence="6 7">
    <name type="scientific">Alloscardovia venturai</name>
    <dbReference type="NCBI Taxonomy" id="1769421"/>
    <lineage>
        <taxon>Bacteria</taxon>
        <taxon>Bacillati</taxon>
        <taxon>Actinomycetota</taxon>
        <taxon>Actinomycetes</taxon>
        <taxon>Bifidobacteriales</taxon>
        <taxon>Bifidobacteriaceae</taxon>
        <taxon>Alloscardovia</taxon>
    </lineage>
</organism>
<dbReference type="EC" id="2.7.7.7" evidence="4"/>
<keyword evidence="4" id="KW-0234">DNA repair</keyword>
<feature type="active site" evidence="4">
    <location>
        <position position="121"/>
    </location>
</feature>
<feature type="binding site" evidence="4">
    <location>
        <position position="120"/>
    </location>
    <ligand>
        <name>Mg(2+)</name>
        <dbReference type="ChEBI" id="CHEBI:18420"/>
    </ligand>
</feature>
<dbReference type="InterPro" id="IPR001126">
    <property type="entry name" value="UmuC"/>
</dbReference>
<dbReference type="Gene3D" id="1.10.150.20">
    <property type="entry name" value="5' to 3' exonuclease, C-terminal subdomain"/>
    <property type="match status" value="1"/>
</dbReference>
<feature type="domain" description="UmuC" evidence="5">
    <location>
        <begin position="23"/>
        <end position="202"/>
    </location>
</feature>
<dbReference type="SUPFAM" id="SSF100879">
    <property type="entry name" value="Lesion bypass DNA polymerase (Y-family), little finger domain"/>
    <property type="match status" value="1"/>
</dbReference>
<evidence type="ECO:0000313" key="6">
    <source>
        <dbReference type="EMBL" id="MFD0704307.1"/>
    </source>
</evidence>
<evidence type="ECO:0000256" key="1">
    <source>
        <dbReference type="ARBA" id="ARBA00010945"/>
    </source>
</evidence>
<comment type="caution">
    <text evidence="6">The sequence shown here is derived from an EMBL/GenBank/DDBJ whole genome shotgun (WGS) entry which is preliminary data.</text>
</comment>
<keyword evidence="4" id="KW-0239">DNA-directed DNA polymerase</keyword>
<evidence type="ECO:0000313" key="7">
    <source>
        <dbReference type="Proteomes" id="UP001597036"/>
    </source>
</evidence>
<dbReference type="InterPro" id="IPR043502">
    <property type="entry name" value="DNA/RNA_pol_sf"/>
</dbReference>
<comment type="catalytic activity">
    <reaction evidence="3 4">
        <text>DNA(n) + a 2'-deoxyribonucleoside 5'-triphosphate = DNA(n+1) + diphosphate</text>
        <dbReference type="Rhea" id="RHEA:22508"/>
        <dbReference type="Rhea" id="RHEA-COMP:17339"/>
        <dbReference type="Rhea" id="RHEA-COMP:17340"/>
        <dbReference type="ChEBI" id="CHEBI:33019"/>
        <dbReference type="ChEBI" id="CHEBI:61560"/>
        <dbReference type="ChEBI" id="CHEBI:173112"/>
        <dbReference type="EC" id="2.7.7.7"/>
    </reaction>
</comment>
<dbReference type="PANTHER" id="PTHR11076:SF33">
    <property type="entry name" value="DNA POLYMERASE KAPPA"/>
    <property type="match status" value="1"/>
</dbReference>
<dbReference type="PROSITE" id="PS50173">
    <property type="entry name" value="UMUC"/>
    <property type="match status" value="1"/>
</dbReference>
<dbReference type="CDD" id="cd03586">
    <property type="entry name" value="PolY_Pol_IV_kappa"/>
    <property type="match status" value="1"/>
</dbReference>
<dbReference type="SUPFAM" id="SSF56672">
    <property type="entry name" value="DNA/RNA polymerases"/>
    <property type="match status" value="1"/>
</dbReference>
<dbReference type="InterPro" id="IPR036775">
    <property type="entry name" value="DNA_pol_Y-fam_lit_finger_sf"/>
</dbReference>
<dbReference type="Gene3D" id="3.40.1170.60">
    <property type="match status" value="1"/>
</dbReference>
<keyword evidence="4 6" id="KW-0548">Nucleotidyltransferase</keyword>
<name>A0ABW2Y237_9BIFI</name>
<comment type="function">
    <text evidence="2 4">Poorly processive, error-prone DNA polymerase involved in untargeted mutagenesis. Copies undamaged DNA at stalled replication forks, which arise in vivo from mismatched or misaligned primer ends. These misaligned primers can be extended by PolIV. Exhibits no 3'-5' exonuclease (proofreading) activity. May be involved in translesional synthesis, in conjunction with the beta clamp from PolIII.</text>
</comment>
<proteinExistence type="inferred from homology"/>
<keyword evidence="4" id="KW-0238">DNA-binding</keyword>
<keyword evidence="4" id="KW-0479">Metal-binding</keyword>
<keyword evidence="4" id="KW-0227">DNA damage</keyword>
<feature type="binding site" evidence="4">
    <location>
        <position position="27"/>
    </location>
    <ligand>
        <name>Mg(2+)</name>
        <dbReference type="ChEBI" id="CHEBI:18420"/>
    </ligand>
</feature>
<keyword evidence="4" id="KW-0963">Cytoplasm</keyword>
<dbReference type="GO" id="GO:0003887">
    <property type="term" value="F:DNA-directed DNA polymerase activity"/>
    <property type="evidence" value="ECO:0007669"/>
    <property type="project" value="UniProtKB-EC"/>
</dbReference>
<keyword evidence="4 6" id="KW-0808">Transferase</keyword>
<dbReference type="InterPro" id="IPR050116">
    <property type="entry name" value="DNA_polymerase-Y"/>
</dbReference>
<dbReference type="Gene3D" id="3.30.70.270">
    <property type="match status" value="1"/>
</dbReference>
<dbReference type="Gene3D" id="3.30.1490.100">
    <property type="entry name" value="DNA polymerase, Y-family, little finger domain"/>
    <property type="match status" value="1"/>
</dbReference>
<dbReference type="RefSeq" id="WP_377937712.1">
    <property type="nucleotide sequence ID" value="NZ_JBHTHQ010000007.1"/>
</dbReference>
<comment type="subunit">
    <text evidence="4">Monomer.</text>
</comment>
<dbReference type="NCBIfam" id="NF002677">
    <property type="entry name" value="PRK02406.1"/>
    <property type="match status" value="1"/>
</dbReference>